<organism evidence="1">
    <name type="scientific">Dermatophagoides farinae</name>
    <name type="common">American house dust mite</name>
    <dbReference type="NCBI Taxonomy" id="6954"/>
    <lineage>
        <taxon>Eukaryota</taxon>
        <taxon>Metazoa</taxon>
        <taxon>Ecdysozoa</taxon>
        <taxon>Arthropoda</taxon>
        <taxon>Chelicerata</taxon>
        <taxon>Arachnida</taxon>
        <taxon>Acari</taxon>
        <taxon>Acariformes</taxon>
        <taxon>Sarcoptiformes</taxon>
        <taxon>Astigmata</taxon>
        <taxon>Psoroptidia</taxon>
        <taxon>Analgoidea</taxon>
        <taxon>Pyroglyphidae</taxon>
        <taxon>Dermatophagoidinae</taxon>
        <taxon>Dermatophagoides</taxon>
    </lineage>
</organism>
<reference evidence="1" key="2">
    <citation type="journal article" date="2021" name="World Allergy Organ. J.">
        <title>Chromosome-level assembly of Dermatophagoides farinae genome and transcriptome reveals two novel allergens Der f 37 and Der f 39.</title>
        <authorList>
            <person name="Chen J."/>
            <person name="Cai Z."/>
            <person name="Fan D."/>
            <person name="Hu J."/>
            <person name="Hou Y."/>
            <person name="He Y."/>
            <person name="Zhang Z."/>
            <person name="Zhao Z."/>
            <person name="Gao P."/>
            <person name="Hu W."/>
            <person name="Sun J."/>
            <person name="Li J."/>
            <person name="Ji K."/>
        </authorList>
    </citation>
    <scope>NUCLEOTIDE SEQUENCE</scope>
    <source>
        <strain evidence="1">JKM2019</strain>
    </source>
</reference>
<evidence type="ECO:0000313" key="1">
    <source>
        <dbReference type="EMBL" id="KAH7644256.1"/>
    </source>
</evidence>
<protein>
    <submittedName>
        <fullName evidence="1">Uncharacterized protein</fullName>
    </submittedName>
</protein>
<comment type="caution">
    <text evidence="1">The sequence shown here is derived from an EMBL/GenBank/DDBJ whole genome shotgun (WGS) entry which is preliminary data.</text>
</comment>
<accession>A0A9D4SK30</accession>
<dbReference type="EMBL" id="SDOV01000002">
    <property type="protein sequence ID" value="KAH7644256.1"/>
    <property type="molecule type" value="Genomic_DNA"/>
</dbReference>
<dbReference type="Proteomes" id="UP000828236">
    <property type="component" value="Unassembled WGS sequence"/>
</dbReference>
<proteinExistence type="predicted"/>
<reference evidence="1" key="1">
    <citation type="submission" date="2020-06" db="EMBL/GenBank/DDBJ databases">
        <authorList>
            <person name="Ji K."/>
            <person name="Li J."/>
        </authorList>
    </citation>
    <scope>NUCLEOTIDE SEQUENCE</scope>
    <source>
        <strain evidence="1">JKM2019</strain>
        <tissue evidence="1">Whole body</tissue>
    </source>
</reference>
<name>A0A9D4SK30_DERFA</name>
<dbReference type="AlphaFoldDB" id="A0A9D4SK30"/>
<sequence length="91" mass="10317">MQMEQLQLLVDGLGVNIFQISPPDLFHDIVEGTQIKNKIKQINWINGPVKVKEDFSLKGKGTQKNANGTTSIVYQNCLFNAYPFHFGHEKI</sequence>
<gene>
    <name evidence="1" type="ORF">HUG17_6618</name>
</gene>